<dbReference type="EMBL" id="CM042882">
    <property type="protein sequence ID" value="KAI4379987.1"/>
    <property type="molecule type" value="Genomic_DNA"/>
</dbReference>
<name>A0ACB9RVN0_9MYRT</name>
<protein>
    <submittedName>
        <fullName evidence="1">Uncharacterized protein</fullName>
    </submittedName>
</protein>
<organism evidence="1 2">
    <name type="scientific">Melastoma candidum</name>
    <dbReference type="NCBI Taxonomy" id="119954"/>
    <lineage>
        <taxon>Eukaryota</taxon>
        <taxon>Viridiplantae</taxon>
        <taxon>Streptophyta</taxon>
        <taxon>Embryophyta</taxon>
        <taxon>Tracheophyta</taxon>
        <taxon>Spermatophyta</taxon>
        <taxon>Magnoliopsida</taxon>
        <taxon>eudicotyledons</taxon>
        <taxon>Gunneridae</taxon>
        <taxon>Pentapetalae</taxon>
        <taxon>rosids</taxon>
        <taxon>malvids</taxon>
        <taxon>Myrtales</taxon>
        <taxon>Melastomataceae</taxon>
        <taxon>Melastomatoideae</taxon>
        <taxon>Melastomateae</taxon>
        <taxon>Melastoma</taxon>
    </lineage>
</organism>
<gene>
    <name evidence="1" type="ORF">MLD38_006221</name>
</gene>
<evidence type="ECO:0000313" key="1">
    <source>
        <dbReference type="EMBL" id="KAI4379987.1"/>
    </source>
</evidence>
<keyword evidence="2" id="KW-1185">Reference proteome</keyword>
<sequence length="462" mass="50880">MPGTIQISVLEIRDLPSSSSLNSVSIRVAMGKREYQIADSGDFSIPLTTLRENMIVKVFDANGAEICRTGIDTKMVVEKGLWNDRFPLEGGGEMLLKLQFVLSEEEKNRIRMMRLSALAKKDAELVSKSTTLSEKATSSSLRYDEGSEQKKVEPTNQRVLSQDEAATMSSPHHASRVKSRTDELTPLNQDSTTGCSDGSKDPPWLSSLSSVATAPLTETGLTKSAKTSKLEGTSSSSPPKLKGGVWDLQHLPKRAPSSIRTMISVFESGRVPESRTSLKLGKKNGSRTEGAISNTPREESQLLTRREIKERFRQTMVLDDPNSSSSSAEITATNDNNSSDIQREKNRIQIAYWKNFRRNEVTPGIWIFPDDPRSTCITTGGKHAVRVVECCMETVSASPTEHSEEGTMPSELEHDVKEHKRVDASEANLWSSTGGPSGQAMRIAVMVGFGVLVLFTRQRQDK</sequence>
<evidence type="ECO:0000313" key="2">
    <source>
        <dbReference type="Proteomes" id="UP001057402"/>
    </source>
</evidence>
<accession>A0ACB9RVN0</accession>
<reference evidence="2" key="1">
    <citation type="journal article" date="2023" name="Front. Plant Sci.">
        <title>Chromosomal-level genome assembly of Melastoma candidum provides insights into trichome evolution.</title>
        <authorList>
            <person name="Zhong Y."/>
            <person name="Wu W."/>
            <person name="Sun C."/>
            <person name="Zou P."/>
            <person name="Liu Y."/>
            <person name="Dai S."/>
            <person name="Zhou R."/>
        </authorList>
    </citation>
    <scope>NUCLEOTIDE SEQUENCE [LARGE SCALE GENOMIC DNA]</scope>
</reference>
<comment type="caution">
    <text evidence="1">The sequence shown here is derived from an EMBL/GenBank/DDBJ whole genome shotgun (WGS) entry which is preliminary data.</text>
</comment>
<dbReference type="Proteomes" id="UP001057402">
    <property type="component" value="Chromosome 3"/>
</dbReference>
<proteinExistence type="predicted"/>